<dbReference type="EMBL" id="BAAALY010000039">
    <property type="protein sequence ID" value="GAA1563932.1"/>
    <property type="molecule type" value="Genomic_DNA"/>
</dbReference>
<comment type="caution">
    <text evidence="1">The sequence shown here is derived from an EMBL/GenBank/DDBJ whole genome shotgun (WGS) entry which is preliminary data.</text>
</comment>
<sequence length="200" mass="21918">MTSTDSAAITEWEDRLTKSIGQHKLPITARDIIAVLADAAEPSAPITAADHEFLTTHAGLTDNDLSPQALAAVNMEIASNRAVAAQEVHNESLTTQEVSHLLGTAPPNVRRLVKEEALYSVKTSPNGHHWFPQWQFARNRPLPSLGAVIAALPDNYHPLEVKDFMTEASEELREMSPVEWLSEGGQPDPVIEMADARAWE</sequence>
<gene>
    <name evidence="1" type="ORF">GCM10009691_41490</name>
</gene>
<proteinExistence type="predicted"/>
<accession>A0ABN2CX57</accession>
<evidence type="ECO:0008006" key="3">
    <source>
        <dbReference type="Google" id="ProtNLM"/>
    </source>
</evidence>
<protein>
    <recommendedName>
        <fullName evidence="3">DNA-binding protein</fullName>
    </recommendedName>
</protein>
<evidence type="ECO:0000313" key="1">
    <source>
        <dbReference type="EMBL" id="GAA1563932.1"/>
    </source>
</evidence>
<keyword evidence="2" id="KW-1185">Reference proteome</keyword>
<name>A0ABN2CX57_9MICO</name>
<dbReference type="RefSeq" id="WP_346037460.1">
    <property type="nucleotide sequence ID" value="NZ_BAAALY010000039.1"/>
</dbReference>
<organism evidence="1 2">
    <name type="scientific">Brevibacterium picturae</name>
    <dbReference type="NCBI Taxonomy" id="260553"/>
    <lineage>
        <taxon>Bacteria</taxon>
        <taxon>Bacillati</taxon>
        <taxon>Actinomycetota</taxon>
        <taxon>Actinomycetes</taxon>
        <taxon>Micrococcales</taxon>
        <taxon>Brevibacteriaceae</taxon>
        <taxon>Brevibacterium</taxon>
    </lineage>
</organism>
<dbReference type="Proteomes" id="UP001501791">
    <property type="component" value="Unassembled WGS sequence"/>
</dbReference>
<evidence type="ECO:0000313" key="2">
    <source>
        <dbReference type="Proteomes" id="UP001501791"/>
    </source>
</evidence>
<reference evidence="1 2" key="1">
    <citation type="journal article" date="2019" name="Int. J. Syst. Evol. Microbiol.">
        <title>The Global Catalogue of Microorganisms (GCM) 10K type strain sequencing project: providing services to taxonomists for standard genome sequencing and annotation.</title>
        <authorList>
            <consortium name="The Broad Institute Genomics Platform"/>
            <consortium name="The Broad Institute Genome Sequencing Center for Infectious Disease"/>
            <person name="Wu L."/>
            <person name="Ma J."/>
        </authorList>
    </citation>
    <scope>NUCLEOTIDE SEQUENCE [LARGE SCALE GENOMIC DNA]</scope>
    <source>
        <strain evidence="1 2">JCM 13319</strain>
    </source>
</reference>